<keyword evidence="6 11" id="KW-0472">Membrane</keyword>
<keyword evidence="7" id="KW-0915">Sodium</keyword>
<comment type="caution">
    <text evidence="16">The sequence shown here is derived from an EMBL/GenBank/DDBJ whole genome shotgun (WGS) entry which is preliminary data.</text>
</comment>
<feature type="disulfide bond" evidence="8">
    <location>
        <begin position="106"/>
        <end position="115"/>
    </location>
</feature>
<keyword evidence="3 11" id="KW-0812">Transmembrane</keyword>
<evidence type="ECO:0000256" key="5">
    <source>
        <dbReference type="ARBA" id="ARBA00022989"/>
    </source>
</evidence>
<dbReference type="InterPro" id="IPR015403">
    <property type="entry name" value="Mon2/Sec7/BIG1-like_HDS"/>
</dbReference>
<feature type="transmembrane region" description="Helical" evidence="11">
    <location>
        <begin position="238"/>
        <end position="255"/>
    </location>
</feature>
<evidence type="ECO:0000259" key="13">
    <source>
        <dbReference type="Pfam" id="PF12783"/>
    </source>
</evidence>
<feature type="domain" description="Mon2/Sec7/BIG1-like dimerisation and cyclophilin-binding" evidence="15">
    <location>
        <begin position="526"/>
        <end position="734"/>
    </location>
</feature>
<evidence type="ECO:0000259" key="12">
    <source>
        <dbReference type="Pfam" id="PF09324"/>
    </source>
</evidence>
<feature type="transmembrane region" description="Helical" evidence="11">
    <location>
        <begin position="73"/>
        <end position="93"/>
    </location>
</feature>
<evidence type="ECO:0000256" key="11">
    <source>
        <dbReference type="SAM" id="Phobius"/>
    </source>
</evidence>
<evidence type="ECO:0000256" key="3">
    <source>
        <dbReference type="ARBA" id="ARBA00022692"/>
    </source>
</evidence>
<dbReference type="GO" id="GO:0042995">
    <property type="term" value="C:cell projection"/>
    <property type="evidence" value="ECO:0007669"/>
    <property type="project" value="TreeGrafter"/>
</dbReference>
<dbReference type="GO" id="GO:0005886">
    <property type="term" value="C:plasma membrane"/>
    <property type="evidence" value="ECO:0007669"/>
    <property type="project" value="TreeGrafter"/>
</dbReference>
<dbReference type="Proteomes" id="UP000324091">
    <property type="component" value="Chromosome 13"/>
</dbReference>
<reference evidence="16 17" key="1">
    <citation type="submission" date="2019-04" db="EMBL/GenBank/DDBJ databases">
        <title>Chromosome genome assembly for Takifugu flavidus.</title>
        <authorList>
            <person name="Xiao S."/>
        </authorList>
    </citation>
    <scope>NUCLEOTIDE SEQUENCE [LARGE SCALE GENOMIC DNA]</scope>
    <source>
        <strain evidence="16">HTHZ2018</strain>
        <tissue evidence="16">Muscle</tissue>
    </source>
</reference>
<dbReference type="InterPro" id="IPR032817">
    <property type="entry name" value="Mon2_C"/>
</dbReference>
<dbReference type="PANTHER" id="PTHR11616">
    <property type="entry name" value="SODIUM/CHLORIDE DEPENDENT TRANSPORTER"/>
    <property type="match status" value="1"/>
</dbReference>
<evidence type="ECO:0000256" key="6">
    <source>
        <dbReference type="ARBA" id="ARBA00023136"/>
    </source>
</evidence>
<comment type="subcellular location">
    <subcellularLocation>
        <location evidence="1">Membrane</location>
        <topology evidence="1">Multi-pass membrane protein</topology>
    </subcellularLocation>
</comment>
<dbReference type="GO" id="GO:0046872">
    <property type="term" value="F:metal ion binding"/>
    <property type="evidence" value="ECO:0007669"/>
    <property type="project" value="UniProtKB-KW"/>
</dbReference>
<feature type="binding site" evidence="7">
    <location>
        <position position="338"/>
    </location>
    <ligand>
        <name>Na(+)</name>
        <dbReference type="ChEBI" id="CHEBI:29101"/>
        <label>1</label>
    </ligand>
</feature>
<dbReference type="GO" id="GO:0005332">
    <property type="term" value="F:gamma-aminobutyric acid:sodium:chloride symporter activity"/>
    <property type="evidence" value="ECO:0007669"/>
    <property type="project" value="TreeGrafter"/>
</dbReference>
<evidence type="ECO:0000256" key="9">
    <source>
        <dbReference type="SAM" id="Coils"/>
    </source>
</evidence>
<proteinExistence type="predicted"/>
<keyword evidence="8" id="KW-1015">Disulfide bond</keyword>
<dbReference type="EMBL" id="RHFK02000005">
    <property type="protein sequence ID" value="TWW75807.1"/>
    <property type="molecule type" value="Genomic_DNA"/>
</dbReference>
<feature type="domain" description="Mon2/Sec7/BIG1-like HDS" evidence="12">
    <location>
        <begin position="1387"/>
        <end position="1466"/>
    </location>
</feature>
<evidence type="ECO:0000256" key="8">
    <source>
        <dbReference type="PIRSR" id="PIRSR600175-2"/>
    </source>
</evidence>
<evidence type="ECO:0000256" key="2">
    <source>
        <dbReference type="ARBA" id="ARBA00022448"/>
    </source>
</evidence>
<dbReference type="SUPFAM" id="SSF161070">
    <property type="entry name" value="SNF-like"/>
    <property type="match status" value="1"/>
</dbReference>
<feature type="transmembrane region" description="Helical" evidence="11">
    <location>
        <begin position="485"/>
        <end position="506"/>
    </location>
</feature>
<sequence length="2254" mass="249663">MENTCNVEPSDVDSRLPDAVPGSEEKVMDRGQWSNKIEYLLSVAGEIIGLGNVWRFPYLCYKNGGGLGYATQVIVALLNIYYIIVLAWAIFYLSNCFTWDLPWASCNNTWNTDSCTAVQQWNSSISHHENATSPIIEFWERRVLRISSGIGDIGSLNWDLAICLAVAWILCYFCIWKGVKSTGKVVYFTATFPYIMLIILLIRGVTLPGASRGIFFYLYPDLSRLSDPQVWVDAGTQILFSYAICIGCLTALGSYNKYNNNCYRDCLCLCFLNSGTSFVAGFAIFSILGFMSYDQNLPISEVAESGPGLAFIAYPRAVTIMPFPPLWAVCFFTMIVFLGLDSQFVCLESLVTAVMDMYPSTFRRKYGRELLILAVAVVTYLLGLIMVTEGGMYVFQLFDYYAASGMTMLFVAILETICIAWFYGADRFYDNIEDMIGYRPSPVIKYCWMFFTPATCFGTFAFAVIRYSPLKYNNEYVYPWWGNGIGWMLALSSMLCVPLVAAVKLYNAPGTLRETPSKMSTSSPEAVKKLLENMQTDLRSLSMECKKKFPPVKEVFVCARFPSATGACVLLWVVDVEVYSHCAAESKAAESGIVKIKTIAARNTDILRALKENSSEVVQPFLMGCGTKEPKITQLCLAAIQRLMSHEVVSEAAAGNIINMLWQLMENGLEELKLLQTVLVLLTTNTVVHDEVLSKAIVLCFRLHFTKDNITNNTAAATVRQVVTVVFERMVAEDERFKGIVEQPPPVQGNTNRRSVTTLRPSAKDAYMLFQDLCQLVNADAPYWLVGMTEMTRTFGLELLESVLNDFPGVFLQHQEFSFLLKERVCPLVIKLFSPNIKFRQGSSSASSPAPVEKPYFPICMRLLRVVSVLIKHFYSLLVTECEIFLSLLVKFLDGEKPQWLRAVAVESVHRLCVQPHLLRSFCQSYDMKQHSTKVFRDIVNALGSFIQSLFIVPNAGNSAAASAPAGGSGSGTQGVAQGGPGAGGVSGNLSTQAAFEFRGTWIPLMTVSVQGSAKATYLEMLDKVEPPSIPEGYAMSVAFSALLDLVRGITTMIERELSVEEEAAAEFREAHPDKEWQPPPEAHVVWEEMVNACWCGLLAALSLLLDASTDETATENILKAELTMASLCGRLGLVTPRDAFITAICKASLPPHYALTVLSSNGANLSTKAYSIQGQNVQIISPASESHQQVVAVGQPLSAQPQGTVVLTAKNIQCMRTLLNLAHCHGAVLGTSWQLVLATLQHLVWILGLKPGAGGALKPGRAVEGPSTVLTTAVMTDLPVISNILSRLFESSQYLDDVSLHHLINALCALSMEAMEMAYGNNKEPSLFAVAKLLETGLVNMDRIEILWRPLTGHLLEVCQHPNSRMREWGAEALTALIKAGLAFKHDPPLAHNQRLQLMLLNPLKELSNVLHADIRQKQLESVLQILQSQGDSLGPGWPLVLGVIGAIRNDQGESLIRTAFQCLQLVVTDFLPTMPCTCLQIVVDVAGSFGLQNQELNISLTSIGLLWNISDYFFQRGEAITQELEREEEALQKQAQEKGEILNRPFHPAPPFDCLWLCLYAKLGELCVDPRPAVRKSAGQTLFSTIAAHGTLLQQQTWHIVIWKVLFHLLDCVRRSSTTADKEKIESGGGNILIHHSRDTAEKQWAETWVLTLAGVARIFNTRRYLLQQLGDFFEAWEVLLNHIQSAALSKNNEVSLAALKSFQEILQIVTPVKDSDKASDAFAAMGVPPVLIDPLSASGPGRPLIRSDSLVERLTRYNGAELQAPPPGEDSALEDSALWWSAWNTWYRTGTDSTRPPSDVTGKLSFIPSQPFLTALIQIFPALYQHIKANFSMEDLKKLGVILHGAVSVPISSDASPFILPSYTEAVLTSLQEAVLTSLDVLQKAICVGPENLQVMYPAIFEQLLLFVEFSCKPPQYGRMETKHVANAKCNQAEWVALNYVPFAERSLEVVVDLYHKTACHKAVINEKVLQNIIKTLKMPLGLKYACPSESTWKLAVSSLLKVLSIGLPVARQHASSGKFDTMWPELAHAFEDFLFTKSTPPDNLSIQEFQKNEGVDVEVVQLISTEILPFANFIPKDFVGQIMAMLNRGSIHSQSASFTEAEIDVRMREEFSKVCFETLLQFSFSNKVSTPQEGYISRMALSVLLKRSQDVLRRYVEDERLSGRCPLPRQQVTEIIFVLKAISTLMDSLKKTQPENVDDNTWAQVIGLYPTLVECITCSSSEVSSALKEALGPFKDFMQPPVARVQNGET</sequence>
<feature type="transmembrane region" description="Helical" evidence="11">
    <location>
        <begin position="326"/>
        <end position="350"/>
    </location>
</feature>
<feature type="domain" description="Mon2/Sec7/BIG1-like HUS" evidence="13">
    <location>
        <begin position="763"/>
        <end position="935"/>
    </location>
</feature>
<feature type="domain" description="Mon2 C-terminal" evidence="14">
    <location>
        <begin position="1470"/>
        <end position="2245"/>
    </location>
</feature>
<keyword evidence="2" id="KW-0813">Transport</keyword>
<dbReference type="InterPro" id="IPR032691">
    <property type="entry name" value="Mon2/Sec7/BIG1-like_HUS"/>
</dbReference>
<feature type="transmembrane region" description="Helical" evidence="11">
    <location>
        <begin position="400"/>
        <end position="425"/>
    </location>
</feature>
<dbReference type="Pfam" id="PF00209">
    <property type="entry name" value="SNF"/>
    <property type="match status" value="1"/>
</dbReference>
<dbReference type="Pfam" id="PF09324">
    <property type="entry name" value="Sec7-like_HDS"/>
    <property type="match status" value="1"/>
</dbReference>
<dbReference type="InterPro" id="IPR016024">
    <property type="entry name" value="ARM-type_fold"/>
</dbReference>
<feature type="compositionally biased region" description="Gly residues" evidence="10">
    <location>
        <begin position="967"/>
        <end position="984"/>
    </location>
</feature>
<keyword evidence="17" id="KW-1185">Reference proteome</keyword>
<evidence type="ECO:0000313" key="16">
    <source>
        <dbReference type="EMBL" id="TWW75807.1"/>
    </source>
</evidence>
<feature type="transmembrane region" description="Helical" evidence="11">
    <location>
        <begin position="158"/>
        <end position="179"/>
    </location>
</feature>
<dbReference type="Pfam" id="PF16213">
    <property type="entry name" value="DCB"/>
    <property type="match status" value="1"/>
</dbReference>
<accession>A0A5C6PCC8</accession>
<dbReference type="InterPro" id="IPR037272">
    <property type="entry name" value="SNS_sf"/>
</dbReference>
<evidence type="ECO:0000313" key="17">
    <source>
        <dbReference type="Proteomes" id="UP000324091"/>
    </source>
</evidence>
<feature type="transmembrane region" description="Helical" evidence="11">
    <location>
        <begin position="555"/>
        <end position="574"/>
    </location>
</feature>
<dbReference type="PROSITE" id="PS00754">
    <property type="entry name" value="NA_NEUROTRAN_SYMP_2"/>
    <property type="match status" value="1"/>
</dbReference>
<gene>
    <name evidence="16" type="ORF">D4764_13G0004690</name>
</gene>
<dbReference type="InterPro" id="IPR000175">
    <property type="entry name" value="Na/ntran_symport"/>
</dbReference>
<dbReference type="GO" id="GO:0015031">
    <property type="term" value="P:protein transport"/>
    <property type="evidence" value="ECO:0007669"/>
    <property type="project" value="UniProtKB-KW"/>
</dbReference>
<evidence type="ECO:0000256" key="1">
    <source>
        <dbReference type="ARBA" id="ARBA00004141"/>
    </source>
</evidence>
<dbReference type="CDD" id="cd11496">
    <property type="entry name" value="SLC6sbd-TauT-like"/>
    <property type="match status" value="1"/>
</dbReference>
<name>A0A5C6PCC8_9TELE</name>
<evidence type="ECO:0000259" key="15">
    <source>
        <dbReference type="Pfam" id="PF16213"/>
    </source>
</evidence>
<dbReference type="Pfam" id="PF16206">
    <property type="entry name" value="Mon2_C"/>
    <property type="match status" value="1"/>
</dbReference>
<dbReference type="PROSITE" id="PS50267">
    <property type="entry name" value="NA_NEUROTRAN_SYMP_3"/>
    <property type="match status" value="1"/>
</dbReference>
<dbReference type="SUPFAM" id="SSF48371">
    <property type="entry name" value="ARM repeat"/>
    <property type="match status" value="2"/>
</dbReference>
<feature type="binding site" evidence="7">
    <location>
        <position position="273"/>
    </location>
    <ligand>
        <name>Na(+)</name>
        <dbReference type="ChEBI" id="CHEBI:29101"/>
        <label>1</label>
    </ligand>
</feature>
<keyword evidence="5 11" id="KW-1133">Transmembrane helix</keyword>
<protein>
    <submittedName>
        <fullName evidence="16">Protein MON2-like protein</fullName>
    </submittedName>
</protein>
<feature type="binding site" evidence="7">
    <location>
        <position position="45"/>
    </location>
    <ligand>
        <name>Na(+)</name>
        <dbReference type="ChEBI" id="CHEBI:29101"/>
        <label>1</label>
    </ligand>
</feature>
<organism evidence="16 17">
    <name type="scientific">Takifugu flavidus</name>
    <name type="common">sansaifugu</name>
    <dbReference type="NCBI Taxonomy" id="433684"/>
    <lineage>
        <taxon>Eukaryota</taxon>
        <taxon>Metazoa</taxon>
        <taxon>Chordata</taxon>
        <taxon>Craniata</taxon>
        <taxon>Vertebrata</taxon>
        <taxon>Euteleostomi</taxon>
        <taxon>Actinopterygii</taxon>
        <taxon>Neopterygii</taxon>
        <taxon>Teleostei</taxon>
        <taxon>Neoteleostei</taxon>
        <taxon>Acanthomorphata</taxon>
        <taxon>Eupercaria</taxon>
        <taxon>Tetraodontiformes</taxon>
        <taxon>Tetradontoidea</taxon>
        <taxon>Tetraodontidae</taxon>
        <taxon>Takifugu</taxon>
    </lineage>
</organism>
<evidence type="ECO:0000259" key="14">
    <source>
        <dbReference type="Pfam" id="PF16206"/>
    </source>
</evidence>
<keyword evidence="4" id="KW-0653">Protein transport</keyword>
<keyword evidence="9" id="KW-0175">Coiled coil</keyword>
<keyword evidence="7" id="KW-0479">Metal-binding</keyword>
<feature type="coiled-coil region" evidence="9">
    <location>
        <begin position="1516"/>
        <end position="1546"/>
    </location>
</feature>
<feature type="transmembrane region" description="Helical" evidence="11">
    <location>
        <begin position="267"/>
        <end position="291"/>
    </location>
</feature>
<evidence type="ECO:0000256" key="10">
    <source>
        <dbReference type="SAM" id="MobiDB-lite"/>
    </source>
</evidence>
<feature type="region of interest" description="Disordered" evidence="10">
    <location>
        <begin position="963"/>
        <end position="984"/>
    </location>
</feature>
<feature type="binding site" evidence="7">
    <location>
        <position position="52"/>
    </location>
    <ligand>
        <name>Na(+)</name>
        <dbReference type="ChEBI" id="CHEBI:29101"/>
        <label>1</label>
    </ligand>
</feature>
<dbReference type="Pfam" id="PF12783">
    <property type="entry name" value="Sec7-like_HUS"/>
    <property type="match status" value="1"/>
</dbReference>
<evidence type="ECO:0000256" key="7">
    <source>
        <dbReference type="PIRSR" id="PIRSR600175-1"/>
    </source>
</evidence>
<feature type="transmembrane region" description="Helical" evidence="11">
    <location>
        <begin position="446"/>
        <end position="465"/>
    </location>
</feature>
<feature type="binding site" evidence="7">
    <location>
        <position position="241"/>
    </location>
    <ligand>
        <name>Na(+)</name>
        <dbReference type="ChEBI" id="CHEBI:29101"/>
        <label>1</label>
    </ligand>
</feature>
<dbReference type="PRINTS" id="PR00176">
    <property type="entry name" value="NANEUSMPORT"/>
</dbReference>
<dbReference type="PANTHER" id="PTHR11616:SF111">
    <property type="entry name" value="SODIUM- AND CHLORIDE-DEPENDENT GABA TRANSPORTER 2"/>
    <property type="match status" value="1"/>
</dbReference>
<evidence type="ECO:0000256" key="4">
    <source>
        <dbReference type="ARBA" id="ARBA00022927"/>
    </source>
</evidence>
<feature type="binding site" evidence="7">
    <location>
        <position position="341"/>
    </location>
    <ligand>
        <name>Na(+)</name>
        <dbReference type="ChEBI" id="CHEBI:29101"/>
        <label>1</label>
    </ligand>
</feature>
<feature type="transmembrane region" description="Helical" evidence="11">
    <location>
        <begin position="191"/>
        <end position="218"/>
    </location>
</feature>
<feature type="binding site" evidence="7">
    <location>
        <position position="342"/>
    </location>
    <ligand>
        <name>Na(+)</name>
        <dbReference type="ChEBI" id="CHEBI:29101"/>
        <label>1</label>
    </ligand>
</feature>
<dbReference type="InterPro" id="IPR032629">
    <property type="entry name" value="DCB_dom"/>
</dbReference>
<feature type="transmembrane region" description="Helical" evidence="11">
    <location>
        <begin position="370"/>
        <end position="388"/>
    </location>
</feature>